<dbReference type="OrthoDB" id="10025068at2759"/>
<feature type="compositionally biased region" description="Basic and acidic residues" evidence="1">
    <location>
        <begin position="26"/>
        <end position="96"/>
    </location>
</feature>
<accession>A0A672ZUU4</accession>
<evidence type="ECO:0000313" key="3">
    <source>
        <dbReference type="Proteomes" id="UP000472271"/>
    </source>
</evidence>
<dbReference type="SUPFAM" id="SSF50494">
    <property type="entry name" value="Trypsin-like serine proteases"/>
    <property type="match status" value="1"/>
</dbReference>
<dbReference type="GO" id="GO:0005634">
    <property type="term" value="C:nucleus"/>
    <property type="evidence" value="ECO:0007669"/>
    <property type="project" value="TreeGrafter"/>
</dbReference>
<dbReference type="InterPro" id="IPR009003">
    <property type="entry name" value="Peptidase_S1_PA"/>
</dbReference>
<dbReference type="PANTHER" id="PTHR14389">
    <property type="entry name" value="SI:CH1073-475A24.1"/>
    <property type="match status" value="1"/>
</dbReference>
<reference evidence="2" key="2">
    <citation type="submission" date="2025-08" db="UniProtKB">
        <authorList>
            <consortium name="Ensembl"/>
        </authorList>
    </citation>
    <scope>IDENTIFICATION</scope>
</reference>
<feature type="compositionally biased region" description="Basic and acidic residues" evidence="1">
    <location>
        <begin position="8"/>
        <end position="19"/>
    </location>
</feature>
<keyword evidence="3" id="KW-1185">Reference proteome</keyword>
<evidence type="ECO:0000313" key="2">
    <source>
        <dbReference type="Ensembl" id="ENSSORP00005020177.1"/>
    </source>
</evidence>
<dbReference type="InParanoid" id="A0A672ZUU4"/>
<dbReference type="Pfam" id="PF13365">
    <property type="entry name" value="Trypsin_2"/>
    <property type="match status" value="1"/>
</dbReference>
<protein>
    <submittedName>
        <fullName evidence="2">Protein FAM111A-like</fullName>
    </submittedName>
</protein>
<dbReference type="RefSeq" id="XP_030010473.1">
    <property type="nucleotide sequence ID" value="XM_030154613.1"/>
</dbReference>
<dbReference type="Ensembl" id="ENSSORT00005020744.1">
    <property type="protein sequence ID" value="ENSSORP00005020177.1"/>
    <property type="gene ID" value="ENSSORG00005009834.1"/>
</dbReference>
<reference evidence="2" key="1">
    <citation type="submission" date="2019-06" db="EMBL/GenBank/DDBJ databases">
        <authorList>
            <consortium name="Wellcome Sanger Institute Data Sharing"/>
        </authorList>
    </citation>
    <scope>NUCLEOTIDE SEQUENCE [LARGE SCALE GENOMIC DNA]</scope>
</reference>
<dbReference type="InterPro" id="IPR043504">
    <property type="entry name" value="Peptidase_S1_PA_chymotrypsin"/>
</dbReference>
<dbReference type="Proteomes" id="UP000472271">
    <property type="component" value="Chromosome 14"/>
</dbReference>
<dbReference type="RefSeq" id="XP_030010474.1">
    <property type="nucleotide sequence ID" value="XM_030154614.1"/>
</dbReference>
<feature type="region of interest" description="Disordered" evidence="1">
    <location>
        <begin position="291"/>
        <end position="330"/>
    </location>
</feature>
<feature type="region of interest" description="Disordered" evidence="1">
    <location>
        <begin position="1"/>
        <end position="107"/>
    </location>
</feature>
<name>A0A672ZUU4_9TELE</name>
<reference evidence="2" key="3">
    <citation type="submission" date="2025-09" db="UniProtKB">
        <authorList>
            <consortium name="Ensembl"/>
        </authorList>
    </citation>
    <scope>IDENTIFICATION</scope>
</reference>
<dbReference type="AlphaFoldDB" id="A0A672ZUU4"/>
<sequence length="696" mass="78466">METSKTVMEPKTEEPKAETSKTVMKPKADEPKVETSKTVMEPKAEEPKVETSKTLMEPKTEEPKVETSKTLMEPKTEEPKVETSKTLMEPKAEVKKSHAPHSFKWTDSDKRTTNITCNEAGTVENSLRKSSQFRQLEGKKQANKELVVSRSGKAISSHFPCSLIKPGERLTVQHVKASEKLNQSSGQSGDDQRELSDQYVEFNVKNKGKNLRKILKNPAIEALDQELTVYAHKGEEVRHALERDGRFQETIFQKNCALVDTNGEFTEMSNLVDDLDGKTFQIILLNKSCPPDSQPGSLDDTCAVQSESPPSDLNENCDPSPSSTPAKTEEKPKLNDFMVCVIPGSEKICELLRSQLQNWVRTELEGKPKQSVPGFLRAEFGKRCETSFEVKTGKTLMRLSDSVCQVRIDGSPAGSGFLLFDTFVLTNGHVLKTIFDWTTWRLHGKVTVHFSHENQGQPGVGHKVQEVVASEYRTDESGYKRDWALLSLCPDQTLPDELLSRFTFCPPGGSIYIIGHPDGGVKKIDPCWIIPIVNRTDAVYQHGHYSAFQFLTHASLENIGKQIKFNRQILTYNTCFYFLSSGSPVFDKQCNVVAVHSGGYNYKTPNSRDSVIDFGYPLSDIIEQMVIQLVQREKLDVLTKYFTSKSSKHEDVLNNVKKVVDIRKYPEFKTAINNPEIRNNENLKKFFESFTQTQEP</sequence>
<proteinExistence type="predicted"/>
<organism evidence="2 3">
    <name type="scientific">Sphaeramia orbicularis</name>
    <name type="common">orbiculate cardinalfish</name>
    <dbReference type="NCBI Taxonomy" id="375764"/>
    <lineage>
        <taxon>Eukaryota</taxon>
        <taxon>Metazoa</taxon>
        <taxon>Chordata</taxon>
        <taxon>Craniata</taxon>
        <taxon>Vertebrata</taxon>
        <taxon>Euteleostomi</taxon>
        <taxon>Actinopterygii</taxon>
        <taxon>Neopterygii</taxon>
        <taxon>Teleostei</taxon>
        <taxon>Neoteleostei</taxon>
        <taxon>Acanthomorphata</taxon>
        <taxon>Gobiaria</taxon>
        <taxon>Kurtiformes</taxon>
        <taxon>Apogonoidei</taxon>
        <taxon>Apogonidae</taxon>
        <taxon>Apogoninae</taxon>
        <taxon>Sphaeramia</taxon>
    </lineage>
</organism>
<gene>
    <name evidence="2" type="primary">LOC115433291</name>
</gene>
<dbReference type="PANTHER" id="PTHR14389:SF3">
    <property type="entry name" value="PROTEIN FAM111A-LIKE"/>
    <property type="match status" value="1"/>
</dbReference>
<dbReference type="Gene3D" id="2.40.10.10">
    <property type="entry name" value="Trypsin-like serine proteases"/>
    <property type="match status" value="1"/>
</dbReference>
<dbReference type="GeneID" id="115433291"/>
<dbReference type="GO" id="GO:0006260">
    <property type="term" value="P:DNA replication"/>
    <property type="evidence" value="ECO:0007669"/>
    <property type="project" value="TreeGrafter"/>
</dbReference>
<evidence type="ECO:0000256" key="1">
    <source>
        <dbReference type="SAM" id="MobiDB-lite"/>
    </source>
</evidence>
<dbReference type="GO" id="GO:0000785">
    <property type="term" value="C:chromatin"/>
    <property type="evidence" value="ECO:0007669"/>
    <property type="project" value="TreeGrafter"/>
</dbReference>
<feature type="compositionally biased region" description="Polar residues" evidence="1">
    <location>
        <begin position="303"/>
        <end position="326"/>
    </location>
</feature>